<feature type="binding site" evidence="2">
    <location>
        <position position="134"/>
    </location>
    <ligand>
        <name>Zn(2+)</name>
        <dbReference type="ChEBI" id="CHEBI:29105"/>
        <label>2</label>
    </ligand>
</feature>
<dbReference type="InterPro" id="IPR050246">
    <property type="entry name" value="Class_II_FBP_aldolase"/>
</dbReference>
<evidence type="ECO:0000256" key="2">
    <source>
        <dbReference type="PIRSR" id="PIRSR001359-3"/>
    </source>
</evidence>
<feature type="binding site" evidence="2">
    <location>
        <position position="185"/>
    </location>
    <ligand>
        <name>Zn(2+)</name>
        <dbReference type="ChEBI" id="CHEBI:29105"/>
        <label>1</label>
        <note>catalytic</note>
    </ligand>
</feature>
<dbReference type="Proteomes" id="UP000177838">
    <property type="component" value="Unassembled WGS sequence"/>
</dbReference>
<comment type="cofactor">
    <cofactor evidence="2">
        <name>Zn(2+)</name>
        <dbReference type="ChEBI" id="CHEBI:29105"/>
    </cofactor>
    <text evidence="2">Binds 2 Zn(2+) ions per subunit. One is catalytic and the other provides a structural contribution.</text>
</comment>
<feature type="binding site" evidence="2">
    <location>
        <position position="102"/>
    </location>
    <ligand>
        <name>Zn(2+)</name>
        <dbReference type="ChEBI" id="CHEBI:29105"/>
        <label>2</label>
    </ligand>
</feature>
<dbReference type="AlphaFoldDB" id="A0A1G2QG82"/>
<evidence type="ECO:0000313" key="4">
    <source>
        <dbReference type="Proteomes" id="UP000177838"/>
    </source>
</evidence>
<gene>
    <name evidence="3" type="ORF">A2589_02100</name>
</gene>
<dbReference type="GO" id="GO:0008270">
    <property type="term" value="F:zinc ion binding"/>
    <property type="evidence" value="ECO:0007669"/>
    <property type="project" value="InterPro"/>
</dbReference>
<evidence type="ECO:0000256" key="1">
    <source>
        <dbReference type="PIRSR" id="PIRSR001359-1"/>
    </source>
</evidence>
<keyword evidence="2" id="KW-0479">Metal-binding</keyword>
<comment type="caution">
    <text evidence="3">The sequence shown here is derived from an EMBL/GenBank/DDBJ whole genome shotgun (WGS) entry which is preliminary data.</text>
</comment>
<evidence type="ECO:0000313" key="3">
    <source>
        <dbReference type="EMBL" id="OHA59630.1"/>
    </source>
</evidence>
<proteinExistence type="predicted"/>
<dbReference type="PIRSF" id="PIRSF001359">
    <property type="entry name" value="F_bP_aldolase_II"/>
    <property type="match status" value="1"/>
</dbReference>
<name>A0A1G2QG82_9BACT</name>
<reference evidence="3 4" key="1">
    <citation type="journal article" date="2016" name="Nat. Commun.">
        <title>Thousands of microbial genomes shed light on interconnected biogeochemical processes in an aquifer system.</title>
        <authorList>
            <person name="Anantharaman K."/>
            <person name="Brown C.T."/>
            <person name="Hug L.A."/>
            <person name="Sharon I."/>
            <person name="Castelle C.J."/>
            <person name="Probst A.J."/>
            <person name="Thomas B.C."/>
            <person name="Singh A."/>
            <person name="Wilkins M.J."/>
            <person name="Karaoz U."/>
            <person name="Brodie E.L."/>
            <person name="Williams K.H."/>
            <person name="Hubbard S.S."/>
            <person name="Banfield J.F."/>
        </authorList>
    </citation>
    <scope>NUCLEOTIDE SEQUENCE [LARGE SCALE GENOMIC DNA]</scope>
</reference>
<dbReference type="Pfam" id="PF01116">
    <property type="entry name" value="F_bP_aldolase"/>
    <property type="match status" value="1"/>
</dbReference>
<feature type="binding site" evidence="2">
    <location>
        <position position="81"/>
    </location>
    <ligand>
        <name>Zn(2+)</name>
        <dbReference type="ChEBI" id="CHEBI:29105"/>
        <label>1</label>
        <note>catalytic</note>
    </ligand>
</feature>
<dbReference type="InterPro" id="IPR000771">
    <property type="entry name" value="FBA_II"/>
</dbReference>
<dbReference type="STRING" id="1802439.A2589_02100"/>
<feature type="active site" description="Proton donor" evidence="1">
    <location>
        <position position="80"/>
    </location>
</feature>
<protein>
    <submittedName>
        <fullName evidence="3">Tagatose-bisphosphate aldolase</fullName>
    </submittedName>
</protein>
<dbReference type="SUPFAM" id="SSF51569">
    <property type="entry name" value="Aldolase"/>
    <property type="match status" value="1"/>
</dbReference>
<dbReference type="GO" id="GO:0016832">
    <property type="term" value="F:aldehyde-lyase activity"/>
    <property type="evidence" value="ECO:0007669"/>
    <property type="project" value="InterPro"/>
</dbReference>
<accession>A0A1G2QG82</accession>
<organism evidence="3 4">
    <name type="scientific">Candidatus Vogelbacteria bacterium RIFOXYD1_FULL_46_19</name>
    <dbReference type="NCBI Taxonomy" id="1802439"/>
    <lineage>
        <taxon>Bacteria</taxon>
        <taxon>Candidatus Vogeliibacteriota</taxon>
    </lineage>
</organism>
<sequence length="289" mass="31355">MKTLLTYIKEAEAAKKAIGHFNISNIEGLWGVFRAAQSLKVPIIIGVSEGERKFIGLRQVKVLVDSLRAEFDYPIFLNADHTYDLEGIKAAVTAGFDAVIADGASLPLADNINLVKQAVAYTKEANPEILVEGEIGYIGTSSQVMDEIPAEVTSASASLTTPDQAWEFIEQTAVDLLSPAVGNMHGMLKNIANPKLDIDRIKAIKEAVGEVPLVLHGGSGTTDQEFTAAIEAGMSVIHINTEIRVAYRDALKFSLQANPDEVAPYRIMAPVVKAIEEKVRSRLKLFSHQ</sequence>
<dbReference type="InterPro" id="IPR013785">
    <property type="entry name" value="Aldolase_TIM"/>
</dbReference>
<dbReference type="Gene3D" id="3.20.20.70">
    <property type="entry name" value="Aldolase class I"/>
    <property type="match status" value="1"/>
</dbReference>
<keyword evidence="2" id="KW-0862">Zinc</keyword>
<dbReference type="GO" id="GO:0005975">
    <property type="term" value="P:carbohydrate metabolic process"/>
    <property type="evidence" value="ECO:0007669"/>
    <property type="project" value="InterPro"/>
</dbReference>
<dbReference type="PANTHER" id="PTHR30304:SF0">
    <property type="entry name" value="D-TAGATOSE-1,6-BISPHOSPHATE ALDOLASE SUBUNIT GATY-RELATED"/>
    <property type="match status" value="1"/>
</dbReference>
<dbReference type="EMBL" id="MHTK01000006">
    <property type="protein sequence ID" value="OHA59630.1"/>
    <property type="molecule type" value="Genomic_DNA"/>
</dbReference>
<feature type="binding site" evidence="2">
    <location>
        <position position="216"/>
    </location>
    <ligand>
        <name>Zn(2+)</name>
        <dbReference type="ChEBI" id="CHEBI:29105"/>
        <label>1</label>
        <note>catalytic</note>
    </ligand>
</feature>
<dbReference type="PANTHER" id="PTHR30304">
    <property type="entry name" value="D-TAGATOSE-1,6-BISPHOSPHATE ALDOLASE"/>
    <property type="match status" value="1"/>
</dbReference>